<dbReference type="SUPFAM" id="SSF54373">
    <property type="entry name" value="FAD-linked reductases, C-terminal domain"/>
    <property type="match status" value="1"/>
</dbReference>
<feature type="domain" description="Aminomethyltransferase C-terminal" evidence="5">
    <location>
        <begin position="718"/>
        <end position="795"/>
    </location>
</feature>
<evidence type="ECO:0000259" key="3">
    <source>
        <dbReference type="Pfam" id="PF01266"/>
    </source>
</evidence>
<dbReference type="Proteomes" id="UP000199423">
    <property type="component" value="Unassembled WGS sequence"/>
</dbReference>
<dbReference type="Gene3D" id="3.30.70.1400">
    <property type="entry name" value="Aminomethyltransferase beta-barrel domains"/>
    <property type="match status" value="1"/>
</dbReference>
<dbReference type="InterPro" id="IPR027266">
    <property type="entry name" value="TrmE/GcvT-like"/>
</dbReference>
<dbReference type="RefSeq" id="WP_092865754.1">
    <property type="nucleotide sequence ID" value="NZ_FPCH01000001.1"/>
</dbReference>
<evidence type="ECO:0000259" key="4">
    <source>
        <dbReference type="Pfam" id="PF01571"/>
    </source>
</evidence>
<dbReference type="InterPro" id="IPR032503">
    <property type="entry name" value="FAO_M"/>
</dbReference>
<dbReference type="GO" id="GO:0016491">
    <property type="term" value="F:oxidoreductase activity"/>
    <property type="evidence" value="ECO:0007669"/>
    <property type="project" value="UniProtKB-KW"/>
</dbReference>
<dbReference type="PANTHER" id="PTHR43757:SF15">
    <property type="entry name" value="PYRUVATE DEHYDROGENASE PHOSPHATASE REGULATORY SUBUNIT, MITOCHONDRIAL-LIKE"/>
    <property type="match status" value="1"/>
</dbReference>
<dbReference type="SUPFAM" id="SSF101790">
    <property type="entry name" value="Aminomethyltransferase beta-barrel domain"/>
    <property type="match status" value="1"/>
</dbReference>
<dbReference type="InterPro" id="IPR028896">
    <property type="entry name" value="GcvT/YgfZ/DmdA"/>
</dbReference>
<comment type="similarity">
    <text evidence="1">Belongs to the GcvT family.</text>
</comment>
<dbReference type="Pfam" id="PF01266">
    <property type="entry name" value="DAO"/>
    <property type="match status" value="1"/>
</dbReference>
<protein>
    <submittedName>
        <fullName evidence="7">4-methylaminobutanoate oxidase (Formaldehyde-forming)</fullName>
    </submittedName>
</protein>
<sequence length="803" mass="88588">MVPTSAEFVIIGGGIIGCSIAYHLAKAGKTDIVVLEQFQLTHGATWHAAGVVGQLRPSRNVTRMLQKSIELYDTLEADTGQAIDWKKVGSLRIASSKDRMKEYKRSATTAKSFGLEMHLLTPKEAQDLFPIMTLDGVEGATYIDSDGYVDPASLCQALAAGARKRGVKFVQNCQVTGFKSEGRRIVEVQTSQGNIRAETVVNASGMWGHELGKMMGTRVPAFAVEHQYLITDPIPDLPKGMPTVRDPDLLLYWKPEVRGIVVGGYEPNTVAFARDGIPAGWDQRLIQENYERFEQLAINAAKRTPVVGTVGVRAMINGAIPISADGDFVMGRVSELDNVFVSCGFIYGIAAAGGAGAAMAEWILEGRPTNNLWPLDVRRFNFHHNTKYFMYDRAIEIYAKHYAMKWPVEERDSVRNIRCSPLYFPLKERGGVFGSRAGWERPNWFAPPGIEAVDKPSFDWPNWFEPVAAEHRHVRESVGLIDLSSFAKMEVFGPSALSSLQRLAVADVDRPVGSLIYTQLCNERGGIEADVTFCRLEEDRFYVITGTAYGDHDFGWIRKHLPTDGSVRTLDVTSAYAVINICGPKARDVLAKVAEQNVGGDVFKYGEMKHLTVGAAPVMALRVSFTGELGYELHIPTEYAVHVYRVLHEAGAEFGIRDFGYRALNSLRMEKGYQIWATDISPDYSPYAAGLDWVIGKNKKDFIGREALEKIAAEGPDRKLCVFKLSRKVPVYGGEAILRNGKVLGVTTSADFGHTVGAPIVYGYVAASEAVHEDYDIEVYSEIVPATRASEPLYDPAGLRFTL</sequence>
<evidence type="ECO:0000259" key="5">
    <source>
        <dbReference type="Pfam" id="PF08669"/>
    </source>
</evidence>
<evidence type="ECO:0000313" key="8">
    <source>
        <dbReference type="Proteomes" id="UP000199423"/>
    </source>
</evidence>
<evidence type="ECO:0000313" key="7">
    <source>
        <dbReference type="EMBL" id="SFV29760.1"/>
    </source>
</evidence>
<keyword evidence="2" id="KW-0560">Oxidoreductase</keyword>
<gene>
    <name evidence="7" type="ORF">SAMN04488557_1328</name>
</gene>
<keyword evidence="8" id="KW-1185">Reference proteome</keyword>
<accession>A0A1I7N542</accession>
<dbReference type="Gene3D" id="2.40.30.110">
    <property type="entry name" value="Aminomethyltransferase beta-barrel domains"/>
    <property type="match status" value="1"/>
</dbReference>
<dbReference type="Gene3D" id="3.30.1360.120">
    <property type="entry name" value="Probable tRNA modification gtpase trme, domain 1"/>
    <property type="match status" value="1"/>
</dbReference>
<reference evidence="8" key="1">
    <citation type="submission" date="2016-10" db="EMBL/GenBank/DDBJ databases">
        <authorList>
            <person name="Varghese N."/>
            <person name="Submissions S."/>
        </authorList>
    </citation>
    <scope>NUCLEOTIDE SEQUENCE [LARGE SCALE GENOMIC DNA]</scope>
    <source>
        <strain evidence="8">DSM 1565</strain>
    </source>
</reference>
<dbReference type="InterPro" id="IPR036188">
    <property type="entry name" value="FAD/NAD-bd_sf"/>
</dbReference>
<dbReference type="SUPFAM" id="SSF103025">
    <property type="entry name" value="Folate-binding domain"/>
    <property type="match status" value="1"/>
</dbReference>
<dbReference type="Pfam" id="PF01571">
    <property type="entry name" value="GCV_T"/>
    <property type="match status" value="1"/>
</dbReference>
<dbReference type="InterPro" id="IPR029043">
    <property type="entry name" value="GcvT/YgfZ_C"/>
</dbReference>
<dbReference type="InterPro" id="IPR013977">
    <property type="entry name" value="GcvT_C"/>
</dbReference>
<feature type="domain" description="GCVT N-terminal" evidence="4">
    <location>
        <begin position="426"/>
        <end position="699"/>
    </location>
</feature>
<feature type="domain" description="FAD dependent oxidoreductase" evidence="3">
    <location>
        <begin position="8"/>
        <end position="362"/>
    </location>
</feature>
<feature type="domain" description="FAD dependent oxidoreductase central" evidence="6">
    <location>
        <begin position="365"/>
        <end position="420"/>
    </location>
</feature>
<dbReference type="Gene3D" id="3.50.50.60">
    <property type="entry name" value="FAD/NAD(P)-binding domain"/>
    <property type="match status" value="1"/>
</dbReference>
<dbReference type="AlphaFoldDB" id="A0A1I7N542"/>
<evidence type="ECO:0000256" key="1">
    <source>
        <dbReference type="ARBA" id="ARBA00008609"/>
    </source>
</evidence>
<dbReference type="Pfam" id="PF16350">
    <property type="entry name" value="FAO_M"/>
    <property type="match status" value="1"/>
</dbReference>
<dbReference type="EMBL" id="FPCH01000001">
    <property type="protein sequence ID" value="SFV29760.1"/>
    <property type="molecule type" value="Genomic_DNA"/>
</dbReference>
<dbReference type="SUPFAM" id="SSF51905">
    <property type="entry name" value="FAD/NAD(P)-binding domain"/>
    <property type="match status" value="1"/>
</dbReference>
<evidence type="ECO:0000259" key="6">
    <source>
        <dbReference type="Pfam" id="PF16350"/>
    </source>
</evidence>
<dbReference type="Gene3D" id="3.30.9.10">
    <property type="entry name" value="D-Amino Acid Oxidase, subunit A, domain 2"/>
    <property type="match status" value="1"/>
</dbReference>
<evidence type="ECO:0000256" key="2">
    <source>
        <dbReference type="ARBA" id="ARBA00023002"/>
    </source>
</evidence>
<dbReference type="PANTHER" id="PTHR43757">
    <property type="entry name" value="AMINOMETHYLTRANSFERASE"/>
    <property type="match status" value="1"/>
</dbReference>
<dbReference type="InterPro" id="IPR006076">
    <property type="entry name" value="FAD-dep_OxRdtase"/>
</dbReference>
<name>A0A1I7N542_9HYPH</name>
<organism evidence="7 8">
    <name type="scientific">Hyphomicrobium facile</name>
    <dbReference type="NCBI Taxonomy" id="51670"/>
    <lineage>
        <taxon>Bacteria</taxon>
        <taxon>Pseudomonadati</taxon>
        <taxon>Pseudomonadota</taxon>
        <taxon>Alphaproteobacteria</taxon>
        <taxon>Hyphomicrobiales</taxon>
        <taxon>Hyphomicrobiaceae</taxon>
        <taxon>Hyphomicrobium</taxon>
    </lineage>
</organism>
<proteinExistence type="inferred from homology"/>
<dbReference type="STRING" id="51670.SAMN04488557_1328"/>
<dbReference type="OrthoDB" id="9804379at2"/>
<dbReference type="InterPro" id="IPR006222">
    <property type="entry name" value="GCVT_N"/>
</dbReference>
<dbReference type="Pfam" id="PF08669">
    <property type="entry name" value="GCV_T_C"/>
    <property type="match status" value="1"/>
</dbReference>